<reference evidence="2 3" key="3">
    <citation type="journal article" date="2008" name="FEMS Microbiol. Ecol.">
        <title>Identification and characterization of genes underlying chitinolysis in Collimonas fungivorans Ter331.</title>
        <authorList>
            <person name="Fritsche K."/>
            <person name="de Boer W."/>
            <person name="Gerards S."/>
            <person name="van den Berg M."/>
            <person name="van Veen J.A."/>
            <person name="Leveau J.H."/>
        </authorList>
    </citation>
    <scope>NUCLEOTIDE SEQUENCE [LARGE SCALE GENOMIC DNA]</scope>
    <source>
        <strain evidence="2 3">Ter331</strain>
    </source>
</reference>
<dbReference type="STRING" id="1005048.CFU_1191"/>
<reference evidence="2 3" key="1">
    <citation type="journal article" date="2004" name="Environ. Microbiol.">
        <title>Phylogeny-function analysis of (meta)genomic libraries: screening for expression of ribosomal RNA genes by large-insert library fluorescent in situ hybridization (LIL-FISH).</title>
        <authorList>
            <person name="Leveau J.H."/>
            <person name="Gerards S."/>
            <person name="de Boer W."/>
            <person name="van Veen J.A."/>
        </authorList>
    </citation>
    <scope>NUCLEOTIDE SEQUENCE [LARGE SCALE GENOMIC DNA]</scope>
    <source>
        <strain evidence="2 3">Ter331</strain>
    </source>
</reference>
<sequence>MPLLAVQDYYSIVDKCVENIMKKIALLVLAAAGLMVTSSASFAYGYYGHGGFYGPRIGVTIGGPLYWGPPPVYYAPPPVYYAPPPVYIEPEPQTYIEKAPNYAYYCPSPAGYYPQIPRCPKGWMKVMPDQAQPR</sequence>
<reference evidence="2 3" key="5">
    <citation type="journal article" date="2011" name="ISME J.">
        <title>Dual transcriptional profiling of a bacterial/fungal confrontation: Collimonas fungivorans versus Aspergillus niger.</title>
        <authorList>
            <person name="Mela F."/>
            <person name="Fritsche K."/>
            <person name="de Boer W."/>
            <person name="van Veen J.A."/>
            <person name="de Graaff L.H."/>
            <person name="van den Berg M."/>
            <person name="Leveau J.H."/>
        </authorList>
    </citation>
    <scope>NUCLEOTIDE SEQUENCE [LARGE SCALE GENOMIC DNA]</scope>
    <source>
        <strain evidence="2 3">Ter331</strain>
    </source>
</reference>
<evidence type="ECO:0000313" key="3">
    <source>
        <dbReference type="Proteomes" id="UP000008392"/>
    </source>
</evidence>
<organism evidence="2 3">
    <name type="scientific">Collimonas fungivorans (strain Ter331)</name>
    <dbReference type="NCBI Taxonomy" id="1005048"/>
    <lineage>
        <taxon>Bacteria</taxon>
        <taxon>Pseudomonadati</taxon>
        <taxon>Pseudomonadota</taxon>
        <taxon>Betaproteobacteria</taxon>
        <taxon>Burkholderiales</taxon>
        <taxon>Oxalobacteraceae</taxon>
        <taxon>Collimonas</taxon>
    </lineage>
</organism>
<evidence type="ECO:0000256" key="1">
    <source>
        <dbReference type="SAM" id="Phobius"/>
    </source>
</evidence>
<dbReference type="EMBL" id="CP002745">
    <property type="protein sequence ID" value="AEK61023.1"/>
    <property type="molecule type" value="Genomic_DNA"/>
</dbReference>
<dbReference type="Proteomes" id="UP000008392">
    <property type="component" value="Chromosome"/>
</dbReference>
<evidence type="ECO:0008006" key="4">
    <source>
        <dbReference type="Google" id="ProtNLM"/>
    </source>
</evidence>
<name>G0AJ89_COLFT</name>
<accession>G0AJ89</accession>
<keyword evidence="1" id="KW-1133">Transmembrane helix</keyword>
<protein>
    <recommendedName>
        <fullName evidence="4">Proline-rich region</fullName>
    </recommendedName>
</protein>
<keyword evidence="1" id="KW-0812">Transmembrane</keyword>
<feature type="transmembrane region" description="Helical" evidence="1">
    <location>
        <begin position="24"/>
        <end position="47"/>
    </location>
</feature>
<proteinExistence type="predicted"/>
<reference evidence="2 3" key="4">
    <citation type="journal article" date="2010" name="Environ. Microbiol.">
        <title>The bacterial genus Collimonas: mycophagy, weathering and other adaptive solutions to life in oligotrophic soil environments.</title>
        <authorList>
            <person name="Leveau J.H."/>
            <person name="Uroz S."/>
            <person name="de Boer W."/>
        </authorList>
    </citation>
    <scope>NUCLEOTIDE SEQUENCE [LARGE SCALE GENOMIC DNA]</scope>
    <source>
        <strain evidence="2 3">Ter331</strain>
    </source>
</reference>
<evidence type="ECO:0000313" key="2">
    <source>
        <dbReference type="EMBL" id="AEK61023.1"/>
    </source>
</evidence>
<dbReference type="AlphaFoldDB" id="G0AJ89"/>
<keyword evidence="3" id="KW-1185">Reference proteome</keyword>
<dbReference type="HOGENOM" id="CLU_135590_1_0_4"/>
<reference evidence="2 3" key="2">
    <citation type="journal article" date="2006" name="J. Microbiol. Methods">
        <title>Genomic flank-sequencing of plasposon insertion sites for rapid identification of functional genes.</title>
        <authorList>
            <person name="Leveau J.H."/>
            <person name="Gerards S."/>
            <person name="Fritsche K."/>
            <person name="Zondag G."/>
            <person name="van Veen J.A."/>
        </authorList>
    </citation>
    <scope>NUCLEOTIDE SEQUENCE [LARGE SCALE GENOMIC DNA]</scope>
    <source>
        <strain evidence="2 3">Ter331</strain>
    </source>
</reference>
<dbReference type="KEGG" id="cfu:CFU_1191"/>
<keyword evidence="1" id="KW-0472">Membrane</keyword>
<reference evidence="3" key="6">
    <citation type="submission" date="2011-05" db="EMBL/GenBank/DDBJ databases">
        <title>Complete sequence of Collimonas fungivorans Ter331.</title>
        <authorList>
            <person name="Leveau J.H."/>
        </authorList>
    </citation>
    <scope>NUCLEOTIDE SEQUENCE [LARGE SCALE GENOMIC DNA]</scope>
    <source>
        <strain evidence="3">Ter331</strain>
    </source>
</reference>
<dbReference type="eggNOG" id="ENOG503303I">
    <property type="taxonomic scope" value="Bacteria"/>
</dbReference>
<gene>
    <name evidence="2" type="ordered locus">CFU_1191</name>
</gene>